<sequence length="351" mass="37967">MTQPSLNSTFDASLVDLRETNPADNTGDSFSTASSTVPSDGGNQLPNLAQAEYRPGAAPASSTLGVTNARGMPVHYVPTVTAYDAWSSVYDGDGNILQAVDDIELATLLPAFLSLAFQDSQETPIRIVDFGCGTGRNTVKLLSQGIGSRQLHVRGYDASKGMLDVARQKLALRLEEARAHGGSTDQLSFDLVQHDFLDPVDPFAAPVLPPGFDTTTEAVSAVISTLVLEHLPLRPYFAVIRTLLKPNGLALVTNMHRDMGLVSQAGFERVDENGVTVKVRGCSWAHGVQETVEAAREEGLEVVDVDEGGVKLSVRERTVENDMIEKGLVSERGRKWIGKHVWYGVVLRRVR</sequence>
<dbReference type="AlphaFoldDB" id="A0A9P4IMT6"/>
<evidence type="ECO:0000256" key="1">
    <source>
        <dbReference type="SAM" id="MobiDB-lite"/>
    </source>
</evidence>
<evidence type="ECO:0000259" key="2">
    <source>
        <dbReference type="Pfam" id="PF08242"/>
    </source>
</evidence>
<dbReference type="GO" id="GO:0010420">
    <property type="term" value="F:polyprenyldihydroxybenzoate methyltransferase activity"/>
    <property type="evidence" value="ECO:0007669"/>
    <property type="project" value="TreeGrafter"/>
</dbReference>
<keyword evidence="3" id="KW-0808">Transferase</keyword>
<gene>
    <name evidence="3" type="ORF">NA57DRAFT_70627</name>
</gene>
<dbReference type="GO" id="GO:0032259">
    <property type="term" value="P:methylation"/>
    <property type="evidence" value="ECO:0007669"/>
    <property type="project" value="UniProtKB-KW"/>
</dbReference>
<dbReference type="OrthoDB" id="66144at2759"/>
<dbReference type="InterPro" id="IPR013217">
    <property type="entry name" value="Methyltransf_12"/>
</dbReference>
<feature type="domain" description="Methyltransferase type 12" evidence="2">
    <location>
        <begin position="128"/>
        <end position="249"/>
    </location>
</feature>
<dbReference type="SUPFAM" id="SSF53335">
    <property type="entry name" value="S-adenosyl-L-methionine-dependent methyltransferases"/>
    <property type="match status" value="1"/>
</dbReference>
<dbReference type="Pfam" id="PF08242">
    <property type="entry name" value="Methyltransf_12"/>
    <property type="match status" value="1"/>
</dbReference>
<evidence type="ECO:0000313" key="3">
    <source>
        <dbReference type="EMBL" id="KAF2104420.1"/>
    </source>
</evidence>
<keyword evidence="3" id="KW-0489">Methyltransferase</keyword>
<dbReference type="PANTHER" id="PTHR43464">
    <property type="entry name" value="METHYLTRANSFERASE"/>
    <property type="match status" value="1"/>
</dbReference>
<organism evidence="3 4">
    <name type="scientific">Rhizodiscina lignyota</name>
    <dbReference type="NCBI Taxonomy" id="1504668"/>
    <lineage>
        <taxon>Eukaryota</taxon>
        <taxon>Fungi</taxon>
        <taxon>Dikarya</taxon>
        <taxon>Ascomycota</taxon>
        <taxon>Pezizomycotina</taxon>
        <taxon>Dothideomycetes</taxon>
        <taxon>Pleosporomycetidae</taxon>
        <taxon>Aulographales</taxon>
        <taxon>Rhizodiscinaceae</taxon>
        <taxon>Rhizodiscina</taxon>
    </lineage>
</organism>
<comment type="caution">
    <text evidence="3">The sequence shown here is derived from an EMBL/GenBank/DDBJ whole genome shotgun (WGS) entry which is preliminary data.</text>
</comment>
<dbReference type="EMBL" id="ML978121">
    <property type="protein sequence ID" value="KAF2104420.1"/>
    <property type="molecule type" value="Genomic_DNA"/>
</dbReference>
<proteinExistence type="predicted"/>
<keyword evidence="4" id="KW-1185">Reference proteome</keyword>
<feature type="region of interest" description="Disordered" evidence="1">
    <location>
        <begin position="19"/>
        <end position="47"/>
    </location>
</feature>
<dbReference type="CDD" id="cd02440">
    <property type="entry name" value="AdoMet_MTases"/>
    <property type="match status" value="1"/>
</dbReference>
<dbReference type="InterPro" id="IPR029063">
    <property type="entry name" value="SAM-dependent_MTases_sf"/>
</dbReference>
<reference evidence="3" key="1">
    <citation type="journal article" date="2020" name="Stud. Mycol.">
        <title>101 Dothideomycetes genomes: a test case for predicting lifestyles and emergence of pathogens.</title>
        <authorList>
            <person name="Haridas S."/>
            <person name="Albert R."/>
            <person name="Binder M."/>
            <person name="Bloem J."/>
            <person name="Labutti K."/>
            <person name="Salamov A."/>
            <person name="Andreopoulos B."/>
            <person name="Baker S."/>
            <person name="Barry K."/>
            <person name="Bills G."/>
            <person name="Bluhm B."/>
            <person name="Cannon C."/>
            <person name="Castanera R."/>
            <person name="Culley D."/>
            <person name="Daum C."/>
            <person name="Ezra D."/>
            <person name="Gonzalez J."/>
            <person name="Henrissat B."/>
            <person name="Kuo A."/>
            <person name="Liang C."/>
            <person name="Lipzen A."/>
            <person name="Lutzoni F."/>
            <person name="Magnuson J."/>
            <person name="Mondo S."/>
            <person name="Nolan M."/>
            <person name="Ohm R."/>
            <person name="Pangilinan J."/>
            <person name="Park H.-J."/>
            <person name="Ramirez L."/>
            <person name="Alfaro M."/>
            <person name="Sun H."/>
            <person name="Tritt A."/>
            <person name="Yoshinaga Y."/>
            <person name="Zwiers L.-H."/>
            <person name="Turgeon B."/>
            <person name="Goodwin S."/>
            <person name="Spatafora J."/>
            <person name="Crous P."/>
            <person name="Grigoriev I."/>
        </authorList>
    </citation>
    <scope>NUCLEOTIDE SEQUENCE</scope>
    <source>
        <strain evidence="3">CBS 133067</strain>
    </source>
</reference>
<accession>A0A9P4IMT6</accession>
<dbReference type="PANTHER" id="PTHR43464:SF52">
    <property type="entry name" value="PUTATIVE-RELATED"/>
    <property type="match status" value="1"/>
</dbReference>
<name>A0A9P4IMT6_9PEZI</name>
<dbReference type="Proteomes" id="UP000799772">
    <property type="component" value="Unassembled WGS sequence"/>
</dbReference>
<feature type="compositionally biased region" description="Polar residues" evidence="1">
    <location>
        <begin position="22"/>
        <end position="47"/>
    </location>
</feature>
<evidence type="ECO:0000313" key="4">
    <source>
        <dbReference type="Proteomes" id="UP000799772"/>
    </source>
</evidence>
<protein>
    <submittedName>
        <fullName evidence="3">S-adenosyl-L-methionine-dependent methyltransferase</fullName>
    </submittedName>
</protein>
<dbReference type="Gene3D" id="3.40.50.150">
    <property type="entry name" value="Vaccinia Virus protein VP39"/>
    <property type="match status" value="1"/>
</dbReference>